<sequence>MRERIIYCGKAGFVPFSAFYRQIKHYSSSCRQMVWFDELNEPLKFLKDVANITPSVWLKNMHVFTMLFSPEMQFKKNGPGKRRESQTQVTVKGGVQSGA</sequence>
<proteinExistence type="predicted"/>
<evidence type="ECO:0000313" key="2">
    <source>
        <dbReference type="EMBL" id="VAW46694.1"/>
    </source>
</evidence>
<reference evidence="2" key="1">
    <citation type="submission" date="2018-06" db="EMBL/GenBank/DDBJ databases">
        <authorList>
            <person name="Zhirakovskaya E."/>
        </authorList>
    </citation>
    <scope>NUCLEOTIDE SEQUENCE</scope>
</reference>
<gene>
    <name evidence="2" type="ORF">MNBD_GAMMA02-1621</name>
</gene>
<protein>
    <submittedName>
        <fullName evidence="2">Uncharacterized protein</fullName>
    </submittedName>
</protein>
<evidence type="ECO:0000256" key="1">
    <source>
        <dbReference type="SAM" id="MobiDB-lite"/>
    </source>
</evidence>
<organism evidence="2">
    <name type="scientific">hydrothermal vent metagenome</name>
    <dbReference type="NCBI Taxonomy" id="652676"/>
    <lineage>
        <taxon>unclassified sequences</taxon>
        <taxon>metagenomes</taxon>
        <taxon>ecological metagenomes</taxon>
    </lineage>
</organism>
<name>A0A3B0WSJ2_9ZZZZ</name>
<dbReference type="AlphaFoldDB" id="A0A3B0WSJ2"/>
<dbReference type="EMBL" id="UOFA01000300">
    <property type="protein sequence ID" value="VAW46694.1"/>
    <property type="molecule type" value="Genomic_DNA"/>
</dbReference>
<feature type="region of interest" description="Disordered" evidence="1">
    <location>
        <begin position="76"/>
        <end position="99"/>
    </location>
</feature>
<accession>A0A3B0WSJ2</accession>